<comment type="subcellular location">
    <subcellularLocation>
        <location evidence="1">Nucleus</location>
    </subcellularLocation>
</comment>
<feature type="region of interest" description="Disordered" evidence="4">
    <location>
        <begin position="1"/>
        <end position="139"/>
    </location>
</feature>
<reference evidence="5 6" key="1">
    <citation type="journal article" date="2019" name="Sci. Rep.">
        <title>Comparative genomics of chytrid fungi reveal insights into the obligate biotrophic and pathogenic lifestyle of Synchytrium endobioticum.</title>
        <authorList>
            <person name="van de Vossenberg B.T.L.H."/>
            <person name="Warris S."/>
            <person name="Nguyen H.D.T."/>
            <person name="van Gent-Pelzer M.P.E."/>
            <person name="Joly D.L."/>
            <person name="van de Geest H.C."/>
            <person name="Bonants P.J.M."/>
            <person name="Smith D.S."/>
            <person name="Levesque C.A."/>
            <person name="van der Lee T.A.J."/>
        </authorList>
    </citation>
    <scope>NUCLEOTIDE SEQUENCE [LARGE SCALE GENOMIC DNA]</scope>
    <source>
        <strain evidence="5 6">CBS 809.83</strain>
    </source>
</reference>
<evidence type="ECO:0000313" key="5">
    <source>
        <dbReference type="EMBL" id="TPX54102.1"/>
    </source>
</evidence>
<feature type="compositionally biased region" description="Acidic residues" evidence="4">
    <location>
        <begin position="79"/>
        <end position="98"/>
    </location>
</feature>
<feature type="compositionally biased region" description="Acidic residues" evidence="4">
    <location>
        <begin position="737"/>
        <end position="746"/>
    </location>
</feature>
<evidence type="ECO:0000256" key="2">
    <source>
        <dbReference type="ARBA" id="ARBA00005907"/>
    </source>
</evidence>
<dbReference type="AlphaFoldDB" id="A0A507DS70"/>
<feature type="region of interest" description="Disordered" evidence="4">
    <location>
        <begin position="178"/>
        <end position="212"/>
    </location>
</feature>
<feature type="compositionally biased region" description="Acidic residues" evidence="4">
    <location>
        <begin position="179"/>
        <end position="212"/>
    </location>
</feature>
<evidence type="ECO:0000256" key="3">
    <source>
        <dbReference type="ARBA" id="ARBA00023242"/>
    </source>
</evidence>
<evidence type="ECO:0000256" key="1">
    <source>
        <dbReference type="ARBA" id="ARBA00004123"/>
    </source>
</evidence>
<feature type="compositionally biased region" description="Acidic residues" evidence="4">
    <location>
        <begin position="752"/>
        <end position="763"/>
    </location>
</feature>
<feature type="compositionally biased region" description="Acidic residues" evidence="4">
    <location>
        <begin position="106"/>
        <end position="127"/>
    </location>
</feature>
<evidence type="ECO:0000313" key="6">
    <source>
        <dbReference type="Proteomes" id="UP000318582"/>
    </source>
</evidence>
<gene>
    <name evidence="5" type="ORF">PhCBS80983_g06059</name>
</gene>
<feature type="compositionally biased region" description="Basic residues" evidence="4">
    <location>
        <begin position="1"/>
        <end position="13"/>
    </location>
</feature>
<accession>A0A507DS70</accession>
<feature type="compositionally biased region" description="Acidic residues" evidence="4">
    <location>
        <begin position="49"/>
        <end position="70"/>
    </location>
</feature>
<dbReference type="GO" id="GO:0030690">
    <property type="term" value="C:Noc1p-Noc2p complex"/>
    <property type="evidence" value="ECO:0007669"/>
    <property type="project" value="TreeGrafter"/>
</dbReference>
<name>A0A507DS70_9FUNG</name>
<organism evidence="5 6">
    <name type="scientific">Powellomyces hirtus</name>
    <dbReference type="NCBI Taxonomy" id="109895"/>
    <lineage>
        <taxon>Eukaryota</taxon>
        <taxon>Fungi</taxon>
        <taxon>Fungi incertae sedis</taxon>
        <taxon>Chytridiomycota</taxon>
        <taxon>Chytridiomycota incertae sedis</taxon>
        <taxon>Chytridiomycetes</taxon>
        <taxon>Spizellomycetales</taxon>
        <taxon>Powellomycetaceae</taxon>
        <taxon>Powellomyces</taxon>
    </lineage>
</organism>
<dbReference type="STRING" id="109895.A0A507DS70"/>
<feature type="compositionally biased region" description="Basic residues" evidence="4">
    <location>
        <begin position="22"/>
        <end position="36"/>
    </location>
</feature>
<evidence type="ECO:0000256" key="4">
    <source>
        <dbReference type="SAM" id="MobiDB-lite"/>
    </source>
</evidence>
<dbReference type="GO" id="GO:0042273">
    <property type="term" value="P:ribosomal large subunit biogenesis"/>
    <property type="evidence" value="ECO:0007669"/>
    <property type="project" value="TreeGrafter"/>
</dbReference>
<dbReference type="PANTHER" id="PTHR12687:SF4">
    <property type="entry name" value="NUCLEOLAR COMPLEX PROTEIN 2 HOMOLOG"/>
    <property type="match status" value="1"/>
</dbReference>
<dbReference type="SUPFAM" id="SSF48371">
    <property type="entry name" value="ARM repeat"/>
    <property type="match status" value="1"/>
</dbReference>
<comment type="similarity">
    <text evidence="2">Belongs to the NOC2 family.</text>
</comment>
<dbReference type="GO" id="GO:0005730">
    <property type="term" value="C:nucleolus"/>
    <property type="evidence" value="ECO:0007669"/>
    <property type="project" value="TreeGrafter"/>
</dbReference>
<dbReference type="Pfam" id="PF03715">
    <property type="entry name" value="Noc2"/>
    <property type="match status" value="1"/>
</dbReference>
<proteinExistence type="inferred from homology"/>
<keyword evidence="3" id="KW-0539">Nucleus</keyword>
<feature type="region of interest" description="Disordered" evidence="4">
    <location>
        <begin position="713"/>
        <end position="784"/>
    </location>
</feature>
<dbReference type="GO" id="GO:0005654">
    <property type="term" value="C:nucleoplasm"/>
    <property type="evidence" value="ECO:0007669"/>
    <property type="project" value="TreeGrafter"/>
</dbReference>
<dbReference type="PANTHER" id="PTHR12687">
    <property type="entry name" value="NUCLEOLAR COMPLEX 2 AND RAD4-RELATED"/>
    <property type="match status" value="1"/>
</dbReference>
<dbReference type="InterPro" id="IPR016024">
    <property type="entry name" value="ARM-type_fold"/>
</dbReference>
<protein>
    <recommendedName>
        <fullName evidence="7">Nucleolar complex protein 2</fullName>
    </recommendedName>
</protein>
<dbReference type="GO" id="GO:0030691">
    <property type="term" value="C:Noc2p-Noc3p complex"/>
    <property type="evidence" value="ECO:0007669"/>
    <property type="project" value="TreeGrafter"/>
</dbReference>
<comment type="caution">
    <text evidence="5">The sequence shown here is derived from an EMBL/GenBank/DDBJ whole genome shotgun (WGS) entry which is preliminary data.</text>
</comment>
<dbReference type="Proteomes" id="UP000318582">
    <property type="component" value="Unassembled WGS sequence"/>
</dbReference>
<evidence type="ECO:0008006" key="7">
    <source>
        <dbReference type="Google" id="ProtNLM"/>
    </source>
</evidence>
<keyword evidence="6" id="KW-1185">Reference proteome</keyword>
<sequence length="784" mass="87499">MGKAKKSTKKFVKNKLNDVVTKRKKFQAANKHRKGKPQPSKNGSGENAPADDDEPVLSDAESGSDSDAGFEDGGLAGPESDDDNEDGDNSDDEDELEGLSDLSGSDSDEDDEEEENDEDAMEVDGDESAMPSLKRAAKRDLNKEIADHKAELEELAKKDPSFFKFLQDNDQELLAFTKEEEEMDTDDEEEPVDGGEEGAEAMDDEDGPDTDDGTIVVTKEMISKWRASMTQTFSLRALRKALLAFRAAAAAGDPETEGTFTYKVEGGAVFNNLLLLCIKHAPAVFNYHVAGGNVEPGKVRKGLPSNSPKWKKIQPLVKSYLTNLLRLLKSMTDSTVVKFVLRESDGSAPYFACFPKLGKDYVKQLLHFWTSPDEEIRIVSFLCIRRLAIACPTPYLDMVIKGTYRAFADQSRNTSIHTWTAINFMINCIVELAGLHVPTTYQHAFVYIRQMAMHLRTAITTKSKDSFKQVYNWQFVHSLRLWTRVLATYCDPKNPLESVGGAALRPLIYPIVQVSIGVMRLKPSSRFFPLRFHVVRALVHLMKHTNTFIPVASHLFEILESAELRNKAKPSTLKQLDFSLAIKAPNQYLGTRTYQVGIVEQVVSLLFDYYGAFALSISFPELAVPALLQLKRYVKRSKNFQVNKQIQQLVEKLEQNTVYIENCRSQVEFSPKDEARTSSFLASTDPNLAPLHKHNTARQALLEKELERLHADAAAAAAKESNNTTSRKGKKQQAPPSDDEDDDDSDVPSGDEGQDEDEEEVVEDFVLSDAEGEEYEMGDSDAEE</sequence>
<dbReference type="InterPro" id="IPR005343">
    <property type="entry name" value="Noc2"/>
</dbReference>
<feature type="compositionally biased region" description="Acidic residues" evidence="4">
    <location>
        <begin position="770"/>
        <end position="784"/>
    </location>
</feature>
<dbReference type="EMBL" id="QEAQ01000172">
    <property type="protein sequence ID" value="TPX54102.1"/>
    <property type="molecule type" value="Genomic_DNA"/>
</dbReference>